<organism evidence="7 8">
    <name type="scientific">Capsaspora owczarzaki (strain ATCC 30864)</name>
    <dbReference type="NCBI Taxonomy" id="595528"/>
    <lineage>
        <taxon>Eukaryota</taxon>
        <taxon>Filasterea</taxon>
        <taxon>Capsaspora</taxon>
    </lineage>
</organism>
<name>A0A0D2X267_CAPO3</name>
<dbReference type="InParanoid" id="A0A0D2X267"/>
<reference evidence="8" key="1">
    <citation type="submission" date="2011-02" db="EMBL/GenBank/DDBJ databases">
        <title>The Genome Sequence of Capsaspora owczarzaki ATCC 30864.</title>
        <authorList>
            <person name="Russ C."/>
            <person name="Cuomo C."/>
            <person name="Burger G."/>
            <person name="Gray M.W."/>
            <person name="Holland P.W.H."/>
            <person name="King N."/>
            <person name="Lang F.B.F."/>
            <person name="Roger A.J."/>
            <person name="Ruiz-Trillo I."/>
            <person name="Young S.K."/>
            <person name="Zeng Q."/>
            <person name="Gargeya S."/>
            <person name="Alvarado L."/>
            <person name="Berlin A."/>
            <person name="Chapman S.B."/>
            <person name="Chen Z."/>
            <person name="Freedman E."/>
            <person name="Gellesch M."/>
            <person name="Goldberg J."/>
            <person name="Griggs A."/>
            <person name="Gujja S."/>
            <person name="Heilman E."/>
            <person name="Heiman D."/>
            <person name="Howarth C."/>
            <person name="Mehta T."/>
            <person name="Neiman D."/>
            <person name="Pearson M."/>
            <person name="Roberts A."/>
            <person name="Saif S."/>
            <person name="Shea T."/>
            <person name="Shenoy N."/>
            <person name="Sisk P."/>
            <person name="Stolte C."/>
            <person name="Sykes S."/>
            <person name="White J."/>
            <person name="Yandava C."/>
            <person name="Haas B."/>
            <person name="Nusbaum C."/>
            <person name="Birren B."/>
        </authorList>
    </citation>
    <scope>NUCLEOTIDE SEQUENCE</scope>
    <source>
        <strain evidence="8">ATCC 30864</strain>
    </source>
</reference>
<evidence type="ECO:0000256" key="1">
    <source>
        <dbReference type="SAM" id="MobiDB-lite"/>
    </source>
</evidence>
<feature type="domain" description="KNTC1 second ARM-repeats" evidence="5">
    <location>
        <begin position="1025"/>
        <end position="1176"/>
    </location>
</feature>
<feature type="domain" description="KNTC1 N-terminal" evidence="3">
    <location>
        <begin position="129"/>
        <end position="328"/>
    </location>
</feature>
<dbReference type="PANTHER" id="PTHR15688">
    <property type="entry name" value="KINETOCHORE-ASSOCIATED PROTEIN 1"/>
    <property type="match status" value="1"/>
</dbReference>
<keyword evidence="8" id="KW-1185">Reference proteome</keyword>
<dbReference type="GO" id="GO:0005737">
    <property type="term" value="C:cytoplasm"/>
    <property type="evidence" value="ECO:0007669"/>
    <property type="project" value="TreeGrafter"/>
</dbReference>
<dbReference type="Pfam" id="PF10245">
    <property type="entry name" value="MRP-S22"/>
    <property type="match status" value="1"/>
</dbReference>
<feature type="domain" description="KNTC1 third ARM-repeats" evidence="4">
    <location>
        <begin position="1639"/>
        <end position="1733"/>
    </location>
</feature>
<dbReference type="InterPro" id="IPR036322">
    <property type="entry name" value="WD40_repeat_dom_sf"/>
</dbReference>
<feature type="domain" description="RZZ complex subunit KNTC1/ROD C-terminal" evidence="2">
    <location>
        <begin position="1927"/>
        <end position="2451"/>
    </location>
</feature>
<dbReference type="InterPro" id="IPR019527">
    <property type="entry name" value="RZZ-complex_KNTC1/ROD_C"/>
</dbReference>
<proteinExistence type="predicted"/>
<dbReference type="RefSeq" id="XP_004363903.2">
    <property type="nucleotide sequence ID" value="XM_004363846.2"/>
</dbReference>
<dbReference type="Pfam" id="PF24520">
    <property type="entry name" value="ARM_KNTC1_1st"/>
    <property type="match status" value="1"/>
</dbReference>
<feature type="region of interest" description="Disordered" evidence="1">
    <location>
        <begin position="79"/>
        <end position="112"/>
    </location>
</feature>
<dbReference type="Pfam" id="PF10493">
    <property type="entry name" value="Rod_C"/>
    <property type="match status" value="1"/>
</dbReference>
<dbReference type="InterPro" id="IPR055403">
    <property type="entry name" value="ARM_KNTC1_1st"/>
</dbReference>
<dbReference type="SUPFAM" id="SSF50978">
    <property type="entry name" value="WD40 repeat-like"/>
    <property type="match status" value="1"/>
</dbReference>
<dbReference type="InterPro" id="IPR019374">
    <property type="entry name" value="Ribosomal_mS22"/>
</dbReference>
<dbReference type="InterPro" id="IPR055404">
    <property type="entry name" value="ARM_KNTC1_2nd"/>
</dbReference>
<evidence type="ECO:0000259" key="2">
    <source>
        <dbReference type="Pfam" id="PF10493"/>
    </source>
</evidence>
<dbReference type="GO" id="GO:0007094">
    <property type="term" value="P:mitotic spindle assembly checkpoint signaling"/>
    <property type="evidence" value="ECO:0007669"/>
    <property type="project" value="TreeGrafter"/>
</dbReference>
<dbReference type="EMBL" id="KE346363">
    <property type="protein sequence ID" value="KJE92029.1"/>
    <property type="molecule type" value="Genomic_DNA"/>
</dbReference>
<dbReference type="GO" id="GO:0005828">
    <property type="term" value="C:kinetochore microtubule"/>
    <property type="evidence" value="ECO:0007669"/>
    <property type="project" value="TreeGrafter"/>
</dbReference>
<evidence type="ECO:0000313" key="7">
    <source>
        <dbReference type="EMBL" id="KJE92029.1"/>
    </source>
</evidence>
<evidence type="ECO:0000259" key="4">
    <source>
        <dbReference type="Pfam" id="PF24515"/>
    </source>
</evidence>
<dbReference type="InterPro" id="IPR052802">
    <property type="entry name" value="KNTC1"/>
</dbReference>
<dbReference type="GO" id="GO:1903394">
    <property type="term" value="P:protein localization to kinetochore involved in kinetochore assembly"/>
    <property type="evidence" value="ECO:0007669"/>
    <property type="project" value="TreeGrafter"/>
</dbReference>
<gene>
    <name evidence="7" type="ORF">CAOG_003064</name>
</gene>
<protein>
    <submittedName>
        <fullName evidence="7">Uncharacterized protein</fullName>
    </submittedName>
</protein>
<dbReference type="PhylomeDB" id="A0A0D2X267"/>
<evidence type="ECO:0000259" key="6">
    <source>
        <dbReference type="Pfam" id="PF24520"/>
    </source>
</evidence>
<dbReference type="GO" id="GO:1990423">
    <property type="term" value="C:RZZ complex"/>
    <property type="evidence" value="ECO:0007669"/>
    <property type="project" value="TreeGrafter"/>
</dbReference>
<evidence type="ECO:0000313" key="8">
    <source>
        <dbReference type="Proteomes" id="UP000008743"/>
    </source>
</evidence>
<dbReference type="eggNOG" id="KOG4256">
    <property type="taxonomic scope" value="Eukaryota"/>
</dbReference>
<dbReference type="Pfam" id="PF24516">
    <property type="entry name" value="ARM_KNTC1_2nd"/>
    <property type="match status" value="1"/>
</dbReference>
<dbReference type="Proteomes" id="UP000008743">
    <property type="component" value="Unassembled WGS sequence"/>
</dbReference>
<feature type="compositionally biased region" description="Polar residues" evidence="1">
    <location>
        <begin position="79"/>
        <end position="91"/>
    </location>
</feature>
<dbReference type="Pfam" id="PF24515">
    <property type="entry name" value="ARM_KNTC1_3rd"/>
    <property type="match status" value="1"/>
</dbReference>
<dbReference type="OrthoDB" id="343783at2759"/>
<evidence type="ECO:0000259" key="5">
    <source>
        <dbReference type="Pfam" id="PF24516"/>
    </source>
</evidence>
<sequence>MSPPHLTTAAVRAGSATPGSMDAHPNLMATVVFDQLEAGLADNGEETSRFGARKEEGIALYRVDTMATAASAPGSLASLTAQQQGAPLSSRNEADEEEEQHKENGDASQVRVLGAQNPVSKSTKPASTASSGAPAFFASASPHGMCLCVNKQIHIFGSNCDQLLATVNLDASADAVVWSDDGVFLVIADSLGSVHFLHVPSQLMLFSQQLVAPGALQGGSTPSAKQSSSVSSRARPTAFAAMQFIKSLRNDAVYELIVASAQGQLFRFFDIDLSALAQAIVQRNLAQAKQIQAAITMSCTDLRTVHPKAVSSMAACVSVVPVTSGTGPSTADSADTSATSGGAVLRMDPSSAVVVAVTDSEKAAVSLWVANYGEKQFRQVDLCARVLGGVPVSKIQAMPDGKHFLTCNDAGKLALWRLQREYGAVSCSFSLQLLRESAVGLACSDFSVLPFCEEDDVLATLGMIPSESHEYSQSTNTGKVPMSATAASTVAAAAKSVSCSQGKIAAVTLASETGALHVEIMALPSFARLYTLEVPNKTCIATMEFGYDSVAFVEYRSGEENSSKLIVRRLQETLPTNRFYHLLHKGHFEEAIQFAKLFQMDVELVHKVRCTHIADVAIKGGVGSAAAEGADKQLVDALRNVKDLDYVIEFCIQASLPSLQSTVALLEFAQASLLADDKSAQQRLSVGDRELRKMEVADTLHRLSTFHLSRCGTIAGGTAASPVALPFDGIQWQQFRVADPAKEVVAQLNKGNLGAATVVWRRHVQDLDGSLKAHIRHILAAIPEGFEVCHQLGNGVSSSMEDGNAGSTIVSSSHYCAWLSAELIPHIASHRDIAFFASWLEQRSRLLEKAEPAKWPANGIAMLSLAKPLTVAYAVESGSAAAAKASEGFAATPLDTIRRMVLFAPLPTSSQPDGLSAPTAAAAAAAAASDDGEDDLERKSSILAASQHFTACLTAVQTLHRQLETLAYLRELDIKMTLDHFVQETPSSICLFLLERVAAAELLAGVVQNEIQPFAQRESLKCDDVLQSYCNELMAGCTAFASALSDSPWEARVVAIIPCIQGISTRVDVTLEMMRHIVVPWSTSVETIVQNALTVWSHDRQSEVGEQYRIMHIRKALSLYGFRAFNMSDMTQARGLVSAILSRLDVPSALDDALSVVKAYHHLEEADAYVIRLQNLCPGWLPTDGATIEPSRLEQACVERSTAAARAIGSLTSSKTLCSVASHFLQWLHDTLDDNILLQEYDKRARLAVMAYSQRVLEALLLQSQDLVLQSAVASACSGPQAAEQEVVDSRLVALRKQLSMAIKRLPVCRELQTGFGEIAGLSDWQTDAQQQDIVARLFAAEMSDASLERLTRLLGMDHRGALLCLARLALDSGNIDRSLCFCEAALAFGDALHPESHDAVITFVQSLVAKVANDFAEYEPNLKLMKCKVVPRCLRLIQQCAAVCNIPQLGDAVGAYKYIDLASAVLENCECDPSSSPSTDRGDSAASYALIHGGASSATSASATRFVETGLVLSSRSAMPVAARLVAQASSGPATCAPLATITKSARELVQLAKDNSLYSLALRYSLHSLATCVLKMSHNAELPLDAFLLPEDANLAADANDDEPGLRQALEKSNETIQTMLSAVATQSCSVIDTLASLLTGKIVQAPAVDGSLAIGALFSMRLDHALDALHAHISIQDGGHARLSSLARVGSILLAQDQSSDSVLQTEFQQLDTQAQWWNYLAVQGIDFNPKRFLALGQAHEQAKADGLLAQPSEFQTYVAALCQKLVASWCAGLRTPAEASAAVRSVHFENIVRFAACFGVDSKVPLLSACRSLLLDSTTPLAILRIVLPPLLAHTNDLEGIFECLLDECLGELDATDYPRIRFVLATCQQVAGVRRASVPLSVQQGSLVIDVLEHFDRFMADQKTQTTARQVKSATARVEGEAPARMSFHALICPQTAWEVLAPFLTIESLPRLLPLSRILQLPSDKFYVAAIQSMLVPSTSQASSHLANAEQTAPESKATAASLIEMIDRIADMDFAVATAASVAERLPLGDDKLALLRHAVQLVEKWGAQLAASGGSAATVDRVKKVSETLSHLSKRTATHVELHRAQLDLPELLEHLDTPAELVCQLYWKVAERNSAPAAKGAAPQSEGKHDIHALVNGIASRYMLSADKIRRYLLETWIAQVEKPTVVQGWRVEDAIASSSSSVAQPSASTASRPGARSGGMSLMKSLLLSDSDVKPAATAPLQAPPTKSAEHETDAYAPVISPVDEASLNRAILVARADVTKSLATLLPMVMQGLLPSSSKTSQPAQAPASQQQQQQQRLASYVRYRAARVTLAVAPILTIEKAFASPIAEFQTLVQQLLIHTELERVGVSQSLAELESCNMEGMIRALWRNHSGKPAAVRLIANLCLDYEIFDPSLWSGILPQLAKFGMMTFLAATLTRLSGVSESAQIPCLQSVWQNVLLSKSIAPQEATSLFDCFPSLFDLRLEDLFARAMQDANTPVALRCAVAATGVTRSKMIKDLLEAKLYIEVLDGIDRMAASPALKNVVYEWVDARQDYGTILHSTHFPEFVLHMITNDRIDSLLRATMSANRSNEAVALVERYLKLRPFSRFASHLADVTPIPSGMALVEAYLNRA</sequence>
<feature type="domain" description="KNTC1 first ARM-repeats" evidence="6">
    <location>
        <begin position="581"/>
        <end position="860"/>
    </location>
</feature>
<evidence type="ECO:0000259" key="3">
    <source>
        <dbReference type="Pfam" id="PF24506"/>
    </source>
</evidence>
<dbReference type="InterPro" id="IPR055405">
    <property type="entry name" value="ARM_KNTC1_3rd"/>
</dbReference>
<accession>A0A0D2X267</accession>
<dbReference type="GO" id="GO:0000070">
    <property type="term" value="P:mitotic sister chromatid segregation"/>
    <property type="evidence" value="ECO:0007669"/>
    <property type="project" value="TreeGrafter"/>
</dbReference>
<dbReference type="PANTHER" id="PTHR15688:SF1">
    <property type="entry name" value="KINETOCHORE-ASSOCIATED PROTEIN 1"/>
    <property type="match status" value="1"/>
</dbReference>
<dbReference type="GO" id="GO:0031267">
    <property type="term" value="F:small GTPase binding"/>
    <property type="evidence" value="ECO:0007669"/>
    <property type="project" value="TreeGrafter"/>
</dbReference>
<dbReference type="InterPro" id="IPR055402">
    <property type="entry name" value="KNTC1_N"/>
</dbReference>
<dbReference type="STRING" id="595528.A0A0D2X267"/>
<dbReference type="Pfam" id="PF24506">
    <property type="entry name" value="KNTC1_N"/>
    <property type="match status" value="1"/>
</dbReference>